<name>A0A3A5M940_9MICC</name>
<sequence length="227" mass="24607">MARKAPADRRRTVMRLIAQDCYSLEQQKGSHGFVVVGAGRTAVIDPGMSSGFDGVIAELRANETITGPITDIVLTHYDADHAQSAQRLQEALGATVWIGRDDADVLRGRIIPKTLFRKVLQRVARVPFPEGARELTGSGEIFPGLRYFPTPGHTPGHYAFQWQAVLFTGDAAKVSADGRVSDFYAVVINDKPVAARTVQLLAEHIRTGSVEWICSGHNAIARTGTAS</sequence>
<dbReference type="SMART" id="SM00849">
    <property type="entry name" value="Lactamase_B"/>
    <property type="match status" value="1"/>
</dbReference>
<gene>
    <name evidence="2" type="ORF">D6T63_04765</name>
</gene>
<dbReference type="InterPro" id="IPR036866">
    <property type="entry name" value="RibonucZ/Hydroxyglut_hydro"/>
</dbReference>
<dbReference type="PANTHER" id="PTHR42951:SF17">
    <property type="entry name" value="METALLO-BETA-LACTAMASE DOMAIN-CONTAINING PROTEIN"/>
    <property type="match status" value="1"/>
</dbReference>
<comment type="caution">
    <text evidence="2">The sequence shown here is derived from an EMBL/GenBank/DDBJ whole genome shotgun (WGS) entry which is preliminary data.</text>
</comment>
<dbReference type="PANTHER" id="PTHR42951">
    <property type="entry name" value="METALLO-BETA-LACTAMASE DOMAIN-CONTAINING"/>
    <property type="match status" value="1"/>
</dbReference>
<proteinExistence type="predicted"/>
<dbReference type="Proteomes" id="UP000272560">
    <property type="component" value="Unassembled WGS sequence"/>
</dbReference>
<dbReference type="AlphaFoldDB" id="A0A3A5M940"/>
<accession>A0A3A5M940</accession>
<evidence type="ECO:0000313" key="3">
    <source>
        <dbReference type="Proteomes" id="UP000272560"/>
    </source>
</evidence>
<evidence type="ECO:0000313" key="2">
    <source>
        <dbReference type="EMBL" id="RJT82053.1"/>
    </source>
</evidence>
<dbReference type="InterPro" id="IPR050855">
    <property type="entry name" value="NDM-1-like"/>
</dbReference>
<keyword evidence="2" id="KW-0378">Hydrolase</keyword>
<dbReference type="EMBL" id="QZVT01000002">
    <property type="protein sequence ID" value="RJT82053.1"/>
    <property type="molecule type" value="Genomic_DNA"/>
</dbReference>
<dbReference type="InterPro" id="IPR001279">
    <property type="entry name" value="Metallo-B-lactamas"/>
</dbReference>
<feature type="domain" description="Metallo-beta-lactamase" evidence="1">
    <location>
        <begin position="29"/>
        <end position="217"/>
    </location>
</feature>
<keyword evidence="3" id="KW-1185">Reference proteome</keyword>
<dbReference type="Gene3D" id="3.60.15.10">
    <property type="entry name" value="Ribonuclease Z/Hydroxyacylglutathione hydrolase-like"/>
    <property type="match status" value="1"/>
</dbReference>
<dbReference type="GO" id="GO:0016787">
    <property type="term" value="F:hydrolase activity"/>
    <property type="evidence" value="ECO:0007669"/>
    <property type="project" value="UniProtKB-KW"/>
</dbReference>
<evidence type="ECO:0000259" key="1">
    <source>
        <dbReference type="SMART" id="SM00849"/>
    </source>
</evidence>
<dbReference type="Pfam" id="PF00753">
    <property type="entry name" value="Lactamase_B"/>
    <property type="match status" value="1"/>
</dbReference>
<dbReference type="SUPFAM" id="SSF56281">
    <property type="entry name" value="Metallo-hydrolase/oxidoreductase"/>
    <property type="match status" value="1"/>
</dbReference>
<reference evidence="2 3" key="1">
    <citation type="submission" date="2018-09" db="EMBL/GenBank/DDBJ databases">
        <title>Novel species of Arthrobacter.</title>
        <authorList>
            <person name="Liu Q."/>
            <person name="Xin Y.-H."/>
        </authorList>
    </citation>
    <scope>NUCLEOTIDE SEQUENCE [LARGE SCALE GENOMIC DNA]</scope>
    <source>
        <strain evidence="2 3">Hz2</strain>
    </source>
</reference>
<protein>
    <submittedName>
        <fullName evidence="2">MBL fold metallo-hydrolase</fullName>
    </submittedName>
</protein>
<organism evidence="2 3">
    <name type="scientific">Arthrobacter cheniae</name>
    <dbReference type="NCBI Taxonomy" id="1258888"/>
    <lineage>
        <taxon>Bacteria</taxon>
        <taxon>Bacillati</taxon>
        <taxon>Actinomycetota</taxon>
        <taxon>Actinomycetes</taxon>
        <taxon>Micrococcales</taxon>
        <taxon>Micrococcaceae</taxon>
        <taxon>Arthrobacter</taxon>
    </lineage>
</organism>
<dbReference type="OrthoDB" id="2971563at2"/>